<dbReference type="Proteomes" id="UP000502298">
    <property type="component" value="Chromosome"/>
</dbReference>
<evidence type="ECO:0000313" key="1">
    <source>
        <dbReference type="EMBL" id="QJC21249.1"/>
    </source>
</evidence>
<dbReference type="RefSeq" id="WP_168917191.1">
    <property type="nucleotide sequence ID" value="NZ_CP050804.1"/>
</dbReference>
<proteinExistence type="predicted"/>
<dbReference type="EMBL" id="CP050804">
    <property type="protein sequence ID" value="QJC21249.1"/>
    <property type="molecule type" value="Genomic_DNA"/>
</dbReference>
<dbReference type="KEGG" id="arca:HC352_01090"/>
<organism evidence="1 2">
    <name type="scientific">Arcanobacterium buesumense</name>
    <dbReference type="NCBI Taxonomy" id="2722751"/>
    <lineage>
        <taxon>Bacteria</taxon>
        <taxon>Bacillati</taxon>
        <taxon>Actinomycetota</taxon>
        <taxon>Actinomycetes</taxon>
        <taxon>Actinomycetales</taxon>
        <taxon>Actinomycetaceae</taxon>
        <taxon>Arcanobacterium</taxon>
    </lineage>
</organism>
<protein>
    <submittedName>
        <fullName evidence="1">Uncharacterized protein</fullName>
    </submittedName>
</protein>
<gene>
    <name evidence="1" type="ORF">HC352_01090</name>
</gene>
<evidence type="ECO:0000313" key="2">
    <source>
        <dbReference type="Proteomes" id="UP000502298"/>
    </source>
</evidence>
<sequence length="208" mass="23240">MNAVFRRPAQLRPEQLEVIDGDVNIEARSELAYTTAHALIPHGGEVDNEVIARLRALIAEEGVDVIAESWVDSPETSLPGILWRGYLLREWIRRFSEDVHQRFIAAQKAGASQENVLEPENVMKLWDSVFGGSFAGDFIDVIRQSARLTDFLASVEPVWIDEDDHPLATLVTRRATGMARTSQEFREAGEKIFREGVVPPSGSDVQSK</sequence>
<name>A0A6H2EK62_9ACTO</name>
<dbReference type="AlphaFoldDB" id="A0A6H2EK62"/>
<keyword evidence="2" id="KW-1185">Reference proteome</keyword>
<accession>A0A6H2EK62</accession>
<reference evidence="1 2" key="1">
    <citation type="submission" date="2020-03" db="EMBL/GenBank/DDBJ databases">
        <title>Complete genome of Arcanobacterium buesumensis sp. nov. strain 2701.</title>
        <authorList>
            <person name="Borowiak M."/>
            <person name="Alssahen M."/>
            <person name="Laemmler C."/>
            <person name="Malorny B."/>
            <person name="Hassan A."/>
            <person name="Prenger-Berninghoff E."/>
            <person name="Ploetz M."/>
            <person name="Abdulmawjood A."/>
        </authorList>
    </citation>
    <scope>NUCLEOTIDE SEQUENCE [LARGE SCALE GENOMIC DNA]</scope>
    <source>
        <strain evidence="1 2">2701</strain>
    </source>
</reference>